<dbReference type="Proteomes" id="UP000006804">
    <property type="component" value="Chromosome"/>
</dbReference>
<gene>
    <name evidence="1" type="ORF">Theth_1909</name>
</gene>
<dbReference type="HOGENOM" id="CLU_015572_1_2_0"/>
<dbReference type="InterPro" id="IPR011059">
    <property type="entry name" value="Metal-dep_hydrolase_composite"/>
</dbReference>
<dbReference type="NCBIfam" id="NF006840">
    <property type="entry name" value="PRK09357.2-1"/>
    <property type="match status" value="1"/>
</dbReference>
<evidence type="ECO:0000313" key="2">
    <source>
        <dbReference type="Proteomes" id="UP000006804"/>
    </source>
</evidence>
<dbReference type="OrthoDB" id="9765462at2"/>
<dbReference type="Gene3D" id="3.20.20.140">
    <property type="entry name" value="Metal-dependent hydrolases"/>
    <property type="match status" value="1"/>
</dbReference>
<name>F7YWH1_9THEM</name>
<organism evidence="1 2">
    <name type="scientific">Pseudothermotoga thermarum DSM 5069</name>
    <dbReference type="NCBI Taxonomy" id="688269"/>
    <lineage>
        <taxon>Bacteria</taxon>
        <taxon>Thermotogati</taxon>
        <taxon>Thermotogota</taxon>
        <taxon>Thermotogae</taxon>
        <taxon>Thermotogales</taxon>
        <taxon>Thermotogaceae</taxon>
        <taxon>Pseudothermotoga</taxon>
    </lineage>
</organism>
<reference evidence="1 2" key="1">
    <citation type="submission" date="2010-11" db="EMBL/GenBank/DDBJ databases">
        <title>The complete genome of Thermotoga thermarum DSM 5069.</title>
        <authorList>
            <consortium name="US DOE Joint Genome Institute (JGI-PGF)"/>
            <person name="Lucas S."/>
            <person name="Copeland A."/>
            <person name="Lapidus A."/>
            <person name="Bruce D."/>
            <person name="Goodwin L."/>
            <person name="Pitluck S."/>
            <person name="Kyrpides N."/>
            <person name="Mavromatis K."/>
            <person name="Ivanova N."/>
            <person name="Zeytun A."/>
            <person name="Brettin T."/>
            <person name="Detter J.C."/>
            <person name="Tapia R."/>
            <person name="Han C."/>
            <person name="Land M."/>
            <person name="Hauser L."/>
            <person name="Markowitz V."/>
            <person name="Cheng J.-F."/>
            <person name="Hugenholtz P."/>
            <person name="Woyke T."/>
            <person name="Wu D."/>
            <person name="Spring S."/>
            <person name="Schroeder M."/>
            <person name="Brambilla E."/>
            <person name="Klenk H.-P."/>
            <person name="Eisen J.A."/>
        </authorList>
    </citation>
    <scope>NUCLEOTIDE SEQUENCE [LARGE SCALE GENOMIC DNA]</scope>
    <source>
        <strain evidence="1 2">DSM 5069</strain>
    </source>
</reference>
<dbReference type="PATRIC" id="fig|688269.3.peg.1968"/>
<dbReference type="eggNOG" id="COG0044">
    <property type="taxonomic scope" value="Bacteria"/>
</dbReference>
<evidence type="ECO:0000313" key="1">
    <source>
        <dbReference type="EMBL" id="AEH51950.1"/>
    </source>
</evidence>
<dbReference type="SUPFAM" id="SSF51556">
    <property type="entry name" value="Metallo-dependent hydrolases"/>
    <property type="match status" value="1"/>
</dbReference>
<keyword evidence="2" id="KW-1185">Reference proteome</keyword>
<dbReference type="GO" id="GO:0006145">
    <property type="term" value="P:purine nucleobase catabolic process"/>
    <property type="evidence" value="ECO:0007669"/>
    <property type="project" value="TreeGrafter"/>
</dbReference>
<sequence>MRYYNPFKGAFEDLQIQLPIKAKADNLIATIPFFDMHTHVRLNGQEDYQSLEKAAIAGGYSAVLIQPNTKPELATSQVFEQHLNLAKDKLIDFFWSCSLFGELEPDSTKILCYSNDGIHYDTLKIVEAFKRKKPHLLLDHSQLHELDGAFYEGTNVLCKKRPINSEAVSIFRNVLLGVEYGFSKFHIQHVSTKMSIETICFLRRFAQVSCEVTPHHLFFTMEDVKNTNFKINPPLATKSDRETLLKAVKDGIIDVLATDHAPHPDKPQDFELAPFGSSGIEIAFSAFYTILEDLKLVFDKLIVAPRKLLKVPLPNGFEDLVVVDPDASFTVDCKKFFSKGKNCVFDGIKLKGKVVGMKLKGRWVYWDGEFLFNKEGS</sequence>
<dbReference type="InterPro" id="IPR032466">
    <property type="entry name" value="Metal_Hydrolase"/>
</dbReference>
<dbReference type="PANTHER" id="PTHR43668">
    <property type="entry name" value="ALLANTOINASE"/>
    <property type="match status" value="1"/>
</dbReference>
<dbReference type="RefSeq" id="WP_013933157.1">
    <property type="nucleotide sequence ID" value="NC_015707.1"/>
</dbReference>
<dbReference type="KEGG" id="tta:Theth_1909"/>
<dbReference type="GO" id="GO:0004151">
    <property type="term" value="F:dihydroorotase activity"/>
    <property type="evidence" value="ECO:0007669"/>
    <property type="project" value="UniProtKB-EC"/>
</dbReference>
<dbReference type="STRING" id="688269.Theth_1909"/>
<dbReference type="EMBL" id="CP002351">
    <property type="protein sequence ID" value="AEH51950.1"/>
    <property type="molecule type" value="Genomic_DNA"/>
</dbReference>
<dbReference type="PANTHER" id="PTHR43668:SF2">
    <property type="entry name" value="ALLANTOINASE"/>
    <property type="match status" value="1"/>
</dbReference>
<dbReference type="SUPFAM" id="SSF51338">
    <property type="entry name" value="Composite domain of metallo-dependent hydrolases"/>
    <property type="match status" value="1"/>
</dbReference>
<keyword evidence="1" id="KW-0378">Hydrolase</keyword>
<dbReference type="GO" id="GO:0005737">
    <property type="term" value="C:cytoplasm"/>
    <property type="evidence" value="ECO:0007669"/>
    <property type="project" value="TreeGrafter"/>
</dbReference>
<protein>
    <submittedName>
        <fullName evidence="1">Dihydroorotase</fullName>
        <ecNumber evidence="1">3.5.2.3</ecNumber>
    </submittedName>
</protein>
<proteinExistence type="predicted"/>
<dbReference type="AlphaFoldDB" id="F7YWH1"/>
<dbReference type="GO" id="GO:0004038">
    <property type="term" value="F:allantoinase activity"/>
    <property type="evidence" value="ECO:0007669"/>
    <property type="project" value="TreeGrafter"/>
</dbReference>
<accession>F7YWH1</accession>
<dbReference type="EC" id="3.5.2.3" evidence="1"/>
<dbReference type="InterPro" id="IPR050138">
    <property type="entry name" value="DHOase/Allantoinase_Hydrolase"/>
</dbReference>